<protein>
    <submittedName>
        <fullName evidence="2">Uncharacterized protein</fullName>
    </submittedName>
</protein>
<proteinExistence type="predicted"/>
<keyword evidence="3" id="KW-1185">Reference proteome</keyword>
<feature type="transmembrane region" description="Helical" evidence="1">
    <location>
        <begin position="142"/>
        <end position="160"/>
    </location>
</feature>
<evidence type="ECO:0000313" key="2">
    <source>
        <dbReference type="EMBL" id="KAF2192159.1"/>
    </source>
</evidence>
<gene>
    <name evidence="2" type="ORF">K469DRAFT_716654</name>
</gene>
<organism evidence="2 3">
    <name type="scientific">Zopfia rhizophila CBS 207.26</name>
    <dbReference type="NCBI Taxonomy" id="1314779"/>
    <lineage>
        <taxon>Eukaryota</taxon>
        <taxon>Fungi</taxon>
        <taxon>Dikarya</taxon>
        <taxon>Ascomycota</taxon>
        <taxon>Pezizomycotina</taxon>
        <taxon>Dothideomycetes</taxon>
        <taxon>Dothideomycetes incertae sedis</taxon>
        <taxon>Zopfiaceae</taxon>
        <taxon>Zopfia</taxon>
    </lineage>
</organism>
<accession>A0A6A6EN20</accession>
<reference evidence="2" key="1">
    <citation type="journal article" date="2020" name="Stud. Mycol.">
        <title>101 Dothideomycetes genomes: a test case for predicting lifestyles and emergence of pathogens.</title>
        <authorList>
            <person name="Haridas S."/>
            <person name="Albert R."/>
            <person name="Binder M."/>
            <person name="Bloem J."/>
            <person name="Labutti K."/>
            <person name="Salamov A."/>
            <person name="Andreopoulos B."/>
            <person name="Baker S."/>
            <person name="Barry K."/>
            <person name="Bills G."/>
            <person name="Bluhm B."/>
            <person name="Cannon C."/>
            <person name="Castanera R."/>
            <person name="Culley D."/>
            <person name="Daum C."/>
            <person name="Ezra D."/>
            <person name="Gonzalez J."/>
            <person name="Henrissat B."/>
            <person name="Kuo A."/>
            <person name="Liang C."/>
            <person name="Lipzen A."/>
            <person name="Lutzoni F."/>
            <person name="Magnuson J."/>
            <person name="Mondo S."/>
            <person name="Nolan M."/>
            <person name="Ohm R."/>
            <person name="Pangilinan J."/>
            <person name="Park H.-J."/>
            <person name="Ramirez L."/>
            <person name="Alfaro M."/>
            <person name="Sun H."/>
            <person name="Tritt A."/>
            <person name="Yoshinaga Y."/>
            <person name="Zwiers L.-H."/>
            <person name="Turgeon B."/>
            <person name="Goodwin S."/>
            <person name="Spatafora J."/>
            <person name="Crous P."/>
            <person name="Grigoriev I."/>
        </authorList>
    </citation>
    <scope>NUCLEOTIDE SEQUENCE</scope>
    <source>
        <strain evidence="2">CBS 207.26</strain>
    </source>
</reference>
<feature type="transmembrane region" description="Helical" evidence="1">
    <location>
        <begin position="268"/>
        <end position="291"/>
    </location>
</feature>
<feature type="transmembrane region" description="Helical" evidence="1">
    <location>
        <begin position="227"/>
        <end position="247"/>
    </location>
</feature>
<dbReference type="OrthoDB" id="4582561at2759"/>
<evidence type="ECO:0000313" key="3">
    <source>
        <dbReference type="Proteomes" id="UP000800200"/>
    </source>
</evidence>
<keyword evidence="1" id="KW-1133">Transmembrane helix</keyword>
<dbReference type="EMBL" id="ML994615">
    <property type="protein sequence ID" value="KAF2192159.1"/>
    <property type="molecule type" value="Genomic_DNA"/>
</dbReference>
<feature type="transmembrane region" description="Helical" evidence="1">
    <location>
        <begin position="110"/>
        <end position="130"/>
    </location>
</feature>
<name>A0A6A6EN20_9PEZI</name>
<feature type="transmembrane region" description="Helical" evidence="1">
    <location>
        <begin position="311"/>
        <end position="333"/>
    </location>
</feature>
<feature type="transmembrane region" description="Helical" evidence="1">
    <location>
        <begin position="65"/>
        <end position="89"/>
    </location>
</feature>
<keyword evidence="1" id="KW-0472">Membrane</keyword>
<evidence type="ECO:0000256" key="1">
    <source>
        <dbReference type="SAM" id="Phobius"/>
    </source>
</evidence>
<dbReference type="AlphaFoldDB" id="A0A6A6EN20"/>
<keyword evidence="1" id="KW-0812">Transmembrane</keyword>
<feature type="transmembrane region" description="Helical" evidence="1">
    <location>
        <begin position="169"/>
        <end position="191"/>
    </location>
</feature>
<dbReference type="Proteomes" id="UP000800200">
    <property type="component" value="Unassembled WGS sequence"/>
</dbReference>
<sequence>MSSPHCPYSSDTCNVTITVKHLASCDHLPAATLDNLVSACRDNICNIVYGSGNADLSGIGVVVSYALQLGIATIYGLWLLVEDCLIPAFGRRVTARTRVANILKKTQQKALWSQLLFCFSIVCATCVRNFRNAMGVFESSNINGVVAVTFMALTLTLAPVHREIDRKKLFLFCLLCTSLTSLLSSFVRLYLADELHNIFEACNRNIKRDAKAWTSSALLLIDEQHRAVSAGYLAVMVFFVLIWFLLWSIESVCPEQPENKRIWIKRTLISLQVLTSIVIVQGSWSAFNHIIAARAFFNLITSGFTEENEWGIGQIIAPFAWVPLLVDIVYAAISETQQEAVQVRNGQQ</sequence>